<evidence type="ECO:0000313" key="1">
    <source>
        <dbReference type="EMBL" id="RGQ43298.1"/>
    </source>
</evidence>
<dbReference type="AlphaFoldDB" id="A0A412AZA5"/>
<comment type="caution">
    <text evidence="1">The sequence shown here is derived from an EMBL/GenBank/DDBJ whole genome shotgun (WGS) entry which is preliminary data.</text>
</comment>
<sequence length="82" mass="9753">MRAGNEIYTQLNRITDHLATMTKQERIAWFRRSAYVQPLNFLREIDGTTYAVRTFFSEDARENITEKVQRIILKSDDNNKEI</sequence>
<proteinExistence type="predicted"/>
<gene>
    <name evidence="1" type="ORF">DWY99_03260</name>
</gene>
<dbReference type="InterPro" id="IPR026990">
    <property type="entry name" value="TnpW"/>
</dbReference>
<evidence type="ECO:0000313" key="2">
    <source>
        <dbReference type="Proteomes" id="UP000284751"/>
    </source>
</evidence>
<name>A0A412AZA5_9FIRM</name>
<accession>A0A412AZA5</accession>
<reference evidence="1 2" key="1">
    <citation type="submission" date="2018-08" db="EMBL/GenBank/DDBJ databases">
        <title>A genome reference for cultivated species of the human gut microbiota.</title>
        <authorList>
            <person name="Zou Y."/>
            <person name="Xue W."/>
            <person name="Luo G."/>
        </authorList>
    </citation>
    <scope>NUCLEOTIDE SEQUENCE [LARGE SCALE GENOMIC DNA]</scope>
    <source>
        <strain evidence="1 2">AF28-26</strain>
    </source>
</reference>
<organism evidence="1 2">
    <name type="scientific">[Clostridium] leptum</name>
    <dbReference type="NCBI Taxonomy" id="1535"/>
    <lineage>
        <taxon>Bacteria</taxon>
        <taxon>Bacillati</taxon>
        <taxon>Bacillota</taxon>
        <taxon>Clostridia</taxon>
        <taxon>Eubacteriales</taxon>
        <taxon>Oscillospiraceae</taxon>
        <taxon>Oscillospiraceae incertae sedis</taxon>
    </lineage>
</organism>
<protein>
    <submittedName>
        <fullName evidence="1">Uncharacterized protein</fullName>
    </submittedName>
</protein>
<dbReference type="Pfam" id="PF14202">
    <property type="entry name" value="TnpW"/>
    <property type="match status" value="1"/>
</dbReference>
<dbReference type="Proteomes" id="UP000284751">
    <property type="component" value="Unassembled WGS sequence"/>
</dbReference>
<dbReference type="EMBL" id="QRTC01000007">
    <property type="protein sequence ID" value="RGQ43298.1"/>
    <property type="molecule type" value="Genomic_DNA"/>
</dbReference>